<proteinExistence type="predicted"/>
<accession>A0A533Q5Z9</accession>
<evidence type="ECO:0000313" key="2">
    <source>
        <dbReference type="Proteomes" id="UP000319783"/>
    </source>
</evidence>
<dbReference type="AlphaFoldDB" id="A0A533Q5Z9"/>
<evidence type="ECO:0000313" key="1">
    <source>
        <dbReference type="EMBL" id="TLD39983.1"/>
    </source>
</evidence>
<comment type="caution">
    <text evidence="1">The sequence shown here is derived from an EMBL/GenBank/DDBJ whole genome shotgun (WGS) entry which is preliminary data.</text>
</comment>
<evidence type="ECO:0008006" key="3">
    <source>
        <dbReference type="Google" id="ProtNLM"/>
    </source>
</evidence>
<reference evidence="1 2" key="1">
    <citation type="submission" date="2019-04" db="EMBL/GenBank/DDBJ databases">
        <title>Genome of a novel bacterium Candidatus Jettenia ecosi reconstructed from metagenome of an anammox bioreactor.</title>
        <authorList>
            <person name="Mardanov A.V."/>
            <person name="Beletsky A.V."/>
            <person name="Ravin N.V."/>
            <person name="Botchkova E.A."/>
            <person name="Litti Y.V."/>
            <person name="Nozhevnikova A.N."/>
        </authorList>
    </citation>
    <scope>NUCLEOTIDE SEQUENCE [LARGE SCALE GENOMIC DNA]</scope>
    <source>
        <strain evidence="1">J2</strain>
    </source>
</reference>
<dbReference type="Proteomes" id="UP000319783">
    <property type="component" value="Unassembled WGS sequence"/>
</dbReference>
<name>A0A533Q5Z9_9BACT</name>
<dbReference type="EMBL" id="SULG01000150">
    <property type="protein sequence ID" value="TLD39983.1"/>
    <property type="molecule type" value="Genomic_DNA"/>
</dbReference>
<sequence length="58" mass="6840">MAYIVGNRKQLSFLPPKIDDYVGKEDPVRVYDAFIDSLDFQEMGIIIIRRECGQKYRK</sequence>
<gene>
    <name evidence="1" type="ORF">JETT_3750</name>
</gene>
<protein>
    <recommendedName>
        <fullName evidence="3">Mobile element protein</fullName>
    </recommendedName>
</protein>
<organism evidence="1 2">
    <name type="scientific">Candidatus Jettenia ecosi</name>
    <dbReference type="NCBI Taxonomy" id="2494326"/>
    <lineage>
        <taxon>Bacteria</taxon>
        <taxon>Pseudomonadati</taxon>
        <taxon>Planctomycetota</taxon>
        <taxon>Candidatus Brocadiia</taxon>
        <taxon>Candidatus Brocadiales</taxon>
        <taxon>Candidatus Brocadiaceae</taxon>
        <taxon>Candidatus Jettenia</taxon>
    </lineage>
</organism>